<dbReference type="EMBL" id="HE580269">
    <property type="protein sequence ID" value="CCD23785.1"/>
    <property type="molecule type" value="Genomic_DNA"/>
</dbReference>
<dbReference type="OrthoDB" id="4033961at2759"/>
<protein>
    <submittedName>
        <fullName evidence="2">Uncharacterized protein</fullName>
    </submittedName>
</protein>
<keyword evidence="3" id="KW-1185">Reference proteome</keyword>
<dbReference type="Proteomes" id="UP000000689">
    <property type="component" value="Chromosome 3"/>
</dbReference>
<feature type="transmembrane region" description="Helical" evidence="1">
    <location>
        <begin position="58"/>
        <end position="76"/>
    </location>
</feature>
<keyword evidence="1" id="KW-0472">Membrane</keyword>
<dbReference type="STRING" id="1071378.G0W7M4"/>
<feature type="transmembrane region" description="Helical" evidence="1">
    <location>
        <begin position="6"/>
        <end position="26"/>
    </location>
</feature>
<accession>G0W7M4</accession>
<organism evidence="2 3">
    <name type="scientific">Naumovozyma dairenensis (strain ATCC 10597 / BCRC 20456 / CBS 421 / NBRC 0211 / NRRL Y-12639)</name>
    <name type="common">Saccharomyces dairenensis</name>
    <dbReference type="NCBI Taxonomy" id="1071378"/>
    <lineage>
        <taxon>Eukaryota</taxon>
        <taxon>Fungi</taxon>
        <taxon>Dikarya</taxon>
        <taxon>Ascomycota</taxon>
        <taxon>Saccharomycotina</taxon>
        <taxon>Saccharomycetes</taxon>
        <taxon>Saccharomycetales</taxon>
        <taxon>Saccharomycetaceae</taxon>
        <taxon>Naumovozyma</taxon>
    </lineage>
</organism>
<proteinExistence type="predicted"/>
<feature type="transmembrane region" description="Helical" evidence="1">
    <location>
        <begin position="88"/>
        <end position="108"/>
    </location>
</feature>
<dbReference type="HOGENOM" id="CLU_1034742_0_0_1"/>
<gene>
    <name evidence="2" type="primary">NDAI0C01240</name>
    <name evidence="2" type="ordered locus">NDAI_0C01240</name>
</gene>
<evidence type="ECO:0000256" key="1">
    <source>
        <dbReference type="SAM" id="Phobius"/>
    </source>
</evidence>
<reference evidence="2 3" key="1">
    <citation type="journal article" date="2011" name="Proc. Natl. Acad. Sci. U.S.A.">
        <title>Evolutionary erosion of yeast sex chromosomes by mating-type switching accidents.</title>
        <authorList>
            <person name="Gordon J.L."/>
            <person name="Armisen D."/>
            <person name="Proux-Wera E."/>
            <person name="Oheigeartaigh S.S."/>
            <person name="Byrne K.P."/>
            <person name="Wolfe K.H."/>
        </authorList>
    </citation>
    <scope>NUCLEOTIDE SEQUENCE [LARGE SCALE GENOMIC DNA]</scope>
    <source>
        <strain evidence="3">ATCC 10597 / BCRC 20456 / CBS 421 / NBRC 0211 / NRRL Y-12639</strain>
    </source>
</reference>
<dbReference type="KEGG" id="ndi:NDAI_0C01240"/>
<keyword evidence="1" id="KW-0812">Transmembrane</keyword>
<dbReference type="GeneID" id="11496400"/>
<sequence length="269" mass="31400">MFSYLFQFVIFICLTVIPFIITMETISSYETMKQPTIYFSDTNKETINVARQTNTSNLNTLLLKFWVLSIFFQIILPKTPIIKSIYSLIPLHLSIVSLISLTLSYELICHFKDNAMIQKQKNTYLNKLYDKFNAPSVSSWDLISSLFYTQTSSLNNDFIFGKLTEFIITVPELCKLSNPRIVSSCYNYLEYKIISKSSSLVARLFFFNNNKKRNNKMQSTRHSNIIDISKLENIPLTNSYSRSHTNKNNANILQQERDEEEEYDLLEDL</sequence>
<keyword evidence="1" id="KW-1133">Transmembrane helix</keyword>
<dbReference type="eggNOG" id="ENOG502S6VJ">
    <property type="taxonomic scope" value="Eukaryota"/>
</dbReference>
<dbReference type="AlphaFoldDB" id="G0W7M4"/>
<evidence type="ECO:0000313" key="3">
    <source>
        <dbReference type="Proteomes" id="UP000000689"/>
    </source>
</evidence>
<dbReference type="RefSeq" id="XP_003669028.1">
    <property type="nucleotide sequence ID" value="XM_003668980.1"/>
</dbReference>
<name>G0W7M4_NAUDC</name>
<evidence type="ECO:0000313" key="2">
    <source>
        <dbReference type="EMBL" id="CCD23785.1"/>
    </source>
</evidence>